<feature type="transmembrane region" description="Helical" evidence="13">
    <location>
        <begin position="100"/>
        <end position="118"/>
    </location>
</feature>
<dbReference type="GO" id="GO:0051119">
    <property type="term" value="F:sugar transmembrane transporter activity"/>
    <property type="evidence" value="ECO:0007669"/>
    <property type="project" value="InterPro"/>
</dbReference>
<evidence type="ECO:0000256" key="13">
    <source>
        <dbReference type="SAM" id="Phobius"/>
    </source>
</evidence>
<feature type="transmembrane region" description="Helical" evidence="13">
    <location>
        <begin position="6"/>
        <end position="26"/>
    </location>
</feature>
<keyword evidence="9" id="KW-0677">Repeat</keyword>
<comment type="subcellular location">
    <subcellularLocation>
        <location evidence="1">Cell membrane</location>
        <topology evidence="1">Multi-pass membrane protein</topology>
    </subcellularLocation>
    <subcellularLocation>
        <location evidence="2">Golgi apparatus membrane</location>
        <topology evidence="2">Multi-pass membrane protein</topology>
    </subcellularLocation>
</comment>
<name>A0A7S2K9G2_9DINO</name>
<keyword evidence="11" id="KW-0333">Golgi apparatus</keyword>
<keyword evidence="8 13" id="KW-0812">Transmembrane</keyword>
<keyword evidence="12 13" id="KW-0472">Membrane</keyword>
<keyword evidence="5" id="KW-0813">Transport</keyword>
<keyword evidence="7" id="KW-0762">Sugar transport</keyword>
<dbReference type="Pfam" id="PF03083">
    <property type="entry name" value="MtN3_slv"/>
    <property type="match status" value="1"/>
</dbReference>
<dbReference type="InterPro" id="IPR047664">
    <property type="entry name" value="SWEET"/>
</dbReference>
<evidence type="ECO:0000256" key="4">
    <source>
        <dbReference type="ARBA" id="ARBA00021741"/>
    </source>
</evidence>
<dbReference type="EMBL" id="HBGW01042869">
    <property type="protein sequence ID" value="CAD9568261.1"/>
    <property type="molecule type" value="Transcribed_RNA"/>
</dbReference>
<proteinExistence type="inferred from homology"/>
<evidence type="ECO:0000256" key="8">
    <source>
        <dbReference type="ARBA" id="ARBA00022692"/>
    </source>
</evidence>
<evidence type="ECO:0000256" key="9">
    <source>
        <dbReference type="ARBA" id="ARBA00022737"/>
    </source>
</evidence>
<dbReference type="PANTHER" id="PTHR10791:SF30">
    <property type="entry name" value="SUGAR TRANSPORTER SWEET1"/>
    <property type="match status" value="1"/>
</dbReference>
<evidence type="ECO:0000256" key="3">
    <source>
        <dbReference type="ARBA" id="ARBA00007809"/>
    </source>
</evidence>
<dbReference type="InterPro" id="IPR004316">
    <property type="entry name" value="SWEET_rpt"/>
</dbReference>
<evidence type="ECO:0000256" key="11">
    <source>
        <dbReference type="ARBA" id="ARBA00023034"/>
    </source>
</evidence>
<feature type="transmembrane region" description="Helical" evidence="13">
    <location>
        <begin position="124"/>
        <end position="142"/>
    </location>
</feature>
<evidence type="ECO:0000256" key="2">
    <source>
        <dbReference type="ARBA" id="ARBA00004653"/>
    </source>
</evidence>
<dbReference type="PANTHER" id="PTHR10791">
    <property type="entry name" value="RAG1-ACTIVATING PROTEIN 1"/>
    <property type="match status" value="1"/>
</dbReference>
<dbReference type="GO" id="GO:0000139">
    <property type="term" value="C:Golgi membrane"/>
    <property type="evidence" value="ECO:0007669"/>
    <property type="project" value="UniProtKB-SubCell"/>
</dbReference>
<protein>
    <recommendedName>
        <fullName evidence="4">Sugar transporter SWEET1</fullName>
    </recommendedName>
</protein>
<evidence type="ECO:0000256" key="5">
    <source>
        <dbReference type="ARBA" id="ARBA00022448"/>
    </source>
</evidence>
<gene>
    <name evidence="14" type="ORF">BRAN1462_LOCUS27171</name>
</gene>
<evidence type="ECO:0000256" key="12">
    <source>
        <dbReference type="ARBA" id="ARBA00023136"/>
    </source>
</evidence>
<dbReference type="GO" id="GO:0005886">
    <property type="term" value="C:plasma membrane"/>
    <property type="evidence" value="ECO:0007669"/>
    <property type="project" value="UniProtKB-SubCell"/>
</dbReference>
<dbReference type="Gene3D" id="1.20.1280.290">
    <property type="match status" value="1"/>
</dbReference>
<evidence type="ECO:0000256" key="7">
    <source>
        <dbReference type="ARBA" id="ARBA00022597"/>
    </source>
</evidence>
<evidence type="ECO:0000256" key="1">
    <source>
        <dbReference type="ARBA" id="ARBA00004651"/>
    </source>
</evidence>
<keyword evidence="10 13" id="KW-1133">Transmembrane helix</keyword>
<keyword evidence="6" id="KW-1003">Cell membrane</keyword>
<sequence length="260" mass="28283">MVNVMQANVVGLVMGAFYLATFARSCHDPETSAALNGMLRGGAVVLAFEVFCICAFVPATSLRILGSLCAFFSIVVTASPLVAIEDVFRTRSVAAMQTDMVIVCFFGSCAWTVVGFMMHDMCIAVPNCFGIAIGGIQVHLILKFADTGLWNRGPKAELLGSVHQDPERTGAEPVGEYEASLYKRTKVGTLLAVAHARFLVESYVHFASATLVEVCQWIAESRRRGAGRPAGWPCRWHCGRCTKRPFYKSGTEMSERDGLL</sequence>
<organism evidence="14">
    <name type="scientific">Zooxanthella nutricula</name>
    <dbReference type="NCBI Taxonomy" id="1333877"/>
    <lineage>
        <taxon>Eukaryota</taxon>
        <taxon>Sar</taxon>
        <taxon>Alveolata</taxon>
        <taxon>Dinophyceae</taxon>
        <taxon>Peridiniales</taxon>
        <taxon>Peridiniales incertae sedis</taxon>
        <taxon>Zooxanthella</taxon>
    </lineage>
</organism>
<accession>A0A7S2K9G2</accession>
<dbReference type="AlphaFoldDB" id="A0A7S2K9G2"/>
<dbReference type="FunFam" id="1.20.1280.290:FF:000004">
    <property type="entry name" value="Sugar transporter SWEET"/>
    <property type="match status" value="1"/>
</dbReference>
<evidence type="ECO:0000256" key="10">
    <source>
        <dbReference type="ARBA" id="ARBA00022989"/>
    </source>
</evidence>
<comment type="similarity">
    <text evidence="3">Belongs to the SWEET sugar transporter family.</text>
</comment>
<reference evidence="14" key="1">
    <citation type="submission" date="2021-01" db="EMBL/GenBank/DDBJ databases">
        <authorList>
            <person name="Corre E."/>
            <person name="Pelletier E."/>
            <person name="Niang G."/>
            <person name="Scheremetjew M."/>
            <person name="Finn R."/>
            <person name="Kale V."/>
            <person name="Holt S."/>
            <person name="Cochrane G."/>
            <person name="Meng A."/>
            <person name="Brown T."/>
            <person name="Cohen L."/>
        </authorList>
    </citation>
    <scope>NUCLEOTIDE SEQUENCE</scope>
    <source>
        <strain evidence="14">RCC3387</strain>
    </source>
</reference>
<evidence type="ECO:0000256" key="6">
    <source>
        <dbReference type="ARBA" id="ARBA00022475"/>
    </source>
</evidence>
<feature type="transmembrane region" description="Helical" evidence="13">
    <location>
        <begin position="64"/>
        <end position="88"/>
    </location>
</feature>
<feature type="transmembrane region" description="Helical" evidence="13">
    <location>
        <begin position="38"/>
        <end position="58"/>
    </location>
</feature>
<evidence type="ECO:0000313" key="14">
    <source>
        <dbReference type="EMBL" id="CAD9568261.1"/>
    </source>
</evidence>